<protein>
    <recommendedName>
        <fullName evidence="3">Phage protein</fullName>
    </recommendedName>
</protein>
<accession>A0A375AG75</accession>
<evidence type="ECO:0008006" key="3">
    <source>
        <dbReference type="Google" id="ProtNLM"/>
    </source>
</evidence>
<dbReference type="RefSeq" id="WP_180706191.1">
    <property type="nucleotide sequence ID" value="NZ_LT615367.1"/>
</dbReference>
<proteinExistence type="predicted"/>
<organism evidence="1 2">
    <name type="scientific">Dickeya aquatica</name>
    <dbReference type="NCBI Taxonomy" id="1401087"/>
    <lineage>
        <taxon>Bacteria</taxon>
        <taxon>Pseudomonadati</taxon>
        <taxon>Pseudomonadota</taxon>
        <taxon>Gammaproteobacteria</taxon>
        <taxon>Enterobacterales</taxon>
        <taxon>Pectobacteriaceae</taxon>
        <taxon>Dickeya</taxon>
    </lineage>
</organism>
<dbReference type="KEGG" id="daq:DAQ1742_04104"/>
<sequence length="50" mass="5133">MKLPTQSQNVNRANRIAEAKAAGVNPAFWGDVLSVLKKAGQGALAGVLNG</sequence>
<evidence type="ECO:0000313" key="2">
    <source>
        <dbReference type="Proteomes" id="UP000294820"/>
    </source>
</evidence>
<dbReference type="Proteomes" id="UP000294820">
    <property type="component" value="Chromosome 1"/>
</dbReference>
<gene>
    <name evidence="1" type="ORF">DAQ1742_04104</name>
</gene>
<dbReference type="EMBL" id="LT615367">
    <property type="protein sequence ID" value="SLM64871.1"/>
    <property type="molecule type" value="Genomic_DNA"/>
</dbReference>
<keyword evidence="2" id="KW-1185">Reference proteome</keyword>
<reference evidence="1 2" key="1">
    <citation type="submission" date="2016-09" db="EMBL/GenBank/DDBJ databases">
        <authorList>
            <person name="Reverchon S."/>
            <person name="Nasser W."/>
            <person name="Leonard S."/>
            <person name="Brochier C."/>
            <person name="Duprey A."/>
        </authorList>
    </citation>
    <scope>NUCLEOTIDE SEQUENCE [LARGE SCALE GENOMIC DNA]</scope>
    <source>
        <strain evidence="1 2">174/2</strain>
    </source>
</reference>
<name>A0A375AG75_9GAMM</name>
<dbReference type="AlphaFoldDB" id="A0A375AG75"/>
<evidence type="ECO:0000313" key="1">
    <source>
        <dbReference type="EMBL" id="SLM64871.1"/>
    </source>
</evidence>